<dbReference type="InterPro" id="IPR038763">
    <property type="entry name" value="DHH_sf"/>
</dbReference>
<organism evidence="2 3">
    <name type="scientific">Nocardia elegans</name>
    <dbReference type="NCBI Taxonomy" id="300029"/>
    <lineage>
        <taxon>Bacteria</taxon>
        <taxon>Bacillati</taxon>
        <taxon>Actinomycetota</taxon>
        <taxon>Actinomycetes</taxon>
        <taxon>Mycobacteriales</taxon>
        <taxon>Nocardiaceae</taxon>
        <taxon>Nocardia</taxon>
    </lineage>
</organism>
<evidence type="ECO:0000313" key="3">
    <source>
        <dbReference type="Proteomes" id="UP001602089"/>
    </source>
</evidence>
<gene>
    <name evidence="2" type="ORF">ACFYY5_25970</name>
</gene>
<dbReference type="InterPro" id="IPR001667">
    <property type="entry name" value="DDH_dom"/>
</dbReference>
<dbReference type="PANTHER" id="PTHR47618">
    <property type="entry name" value="BIFUNCTIONAL OLIGORIBONUCLEASE AND PAP PHOSPHATASE NRNA"/>
    <property type="match status" value="1"/>
</dbReference>
<protein>
    <submittedName>
        <fullName evidence="2">DHH family phosphoesterase</fullName>
    </submittedName>
</protein>
<feature type="domain" description="DDH" evidence="1">
    <location>
        <begin position="2"/>
        <end position="146"/>
    </location>
</feature>
<dbReference type="SUPFAM" id="SSF64182">
    <property type="entry name" value="DHH phosphoesterases"/>
    <property type="match status" value="1"/>
</dbReference>
<dbReference type="Gene3D" id="3.90.1640.10">
    <property type="entry name" value="inorganic pyrophosphatase (n-terminal core)"/>
    <property type="match status" value="1"/>
</dbReference>
<dbReference type="RefSeq" id="WP_387131432.1">
    <property type="nucleotide sequence ID" value="NZ_JBIATK010000010.1"/>
</dbReference>
<comment type="caution">
    <text evidence="2">The sequence shown here is derived from an EMBL/GenBank/DDBJ whole genome shotgun (WGS) entry which is preliminary data.</text>
</comment>
<name>A0ABW6TJI4_9NOCA</name>
<evidence type="ECO:0000259" key="1">
    <source>
        <dbReference type="Pfam" id="PF01368"/>
    </source>
</evidence>
<evidence type="ECO:0000313" key="2">
    <source>
        <dbReference type="EMBL" id="MFF4026301.1"/>
    </source>
</evidence>
<dbReference type="Pfam" id="PF01368">
    <property type="entry name" value="DHH"/>
    <property type="match status" value="1"/>
</dbReference>
<keyword evidence="3" id="KW-1185">Reference proteome</keyword>
<dbReference type="EMBL" id="JBIATK010000010">
    <property type="protein sequence ID" value="MFF4026301.1"/>
    <property type="molecule type" value="Genomic_DNA"/>
</dbReference>
<reference evidence="2 3" key="1">
    <citation type="submission" date="2024-10" db="EMBL/GenBank/DDBJ databases">
        <title>The Natural Products Discovery Center: Release of the First 8490 Sequenced Strains for Exploring Actinobacteria Biosynthetic Diversity.</title>
        <authorList>
            <person name="Kalkreuter E."/>
            <person name="Kautsar S.A."/>
            <person name="Yang D."/>
            <person name="Bader C.D."/>
            <person name="Teijaro C.N."/>
            <person name="Fluegel L."/>
            <person name="Davis C.M."/>
            <person name="Simpson J.R."/>
            <person name="Lauterbach L."/>
            <person name="Steele A.D."/>
            <person name="Gui C."/>
            <person name="Meng S."/>
            <person name="Li G."/>
            <person name="Viehrig K."/>
            <person name="Ye F."/>
            <person name="Su P."/>
            <person name="Kiefer A.F."/>
            <person name="Nichols A."/>
            <person name="Cepeda A.J."/>
            <person name="Yan W."/>
            <person name="Fan B."/>
            <person name="Jiang Y."/>
            <person name="Adhikari A."/>
            <person name="Zheng C.-J."/>
            <person name="Schuster L."/>
            <person name="Cowan T.M."/>
            <person name="Smanski M.J."/>
            <person name="Chevrette M.G."/>
            <person name="De Carvalho L.P.S."/>
            <person name="Shen B."/>
        </authorList>
    </citation>
    <scope>NUCLEOTIDE SEQUENCE [LARGE SCALE GENOMIC DNA]</scope>
    <source>
        <strain evidence="2 3">NPDC001867</strain>
    </source>
</reference>
<dbReference type="PANTHER" id="PTHR47618:SF1">
    <property type="entry name" value="BIFUNCTIONAL OLIGORIBONUCLEASE AND PAP PHOSPHATASE NRNA"/>
    <property type="match status" value="1"/>
</dbReference>
<dbReference type="InterPro" id="IPR051319">
    <property type="entry name" value="Oligoribo/pAp-PDE_c-di-AMP_PDE"/>
</dbReference>
<dbReference type="InterPro" id="IPR038222">
    <property type="entry name" value="DHHA2_dom_sf"/>
</dbReference>
<proteinExistence type="predicted"/>
<dbReference type="Gene3D" id="3.10.310.20">
    <property type="entry name" value="DHHA2 domain"/>
    <property type="match status" value="1"/>
</dbReference>
<accession>A0ABW6TJI4</accession>
<dbReference type="Proteomes" id="UP001602089">
    <property type="component" value="Unassembled WGS sequence"/>
</dbReference>
<sequence>MILVTSYINPDLDGVACAIAYSTYLSDGEAIPRFAGKLNAETVGVLSRLRVDDAILISEEPPTVDEVVLVDCHHPAQLPHIGDMSRVTLVIDHHPDGDPAAFPSAVLQNEVVGAAATLVAERIEARDDAGLAGLRAEHAALLACAIASNTLDFVAPSTTDRDRITFDSLAVVASSYIAFAALLEDMRGWRHSFLSRSTDEAVGQDVKIIEGTIGAIAVSQLEGDGASALLDRADLRDAVQRLGERAGVVGSLLSLVDTAAGTTTLLTADKRIREALMTLAPTVIDEFTLRLPVVALRKTHIIPTLAPS</sequence>